<organism evidence="1 2">
    <name type="scientific">Gordonia amarae NBRC 15530</name>
    <dbReference type="NCBI Taxonomy" id="1075090"/>
    <lineage>
        <taxon>Bacteria</taxon>
        <taxon>Bacillati</taxon>
        <taxon>Actinomycetota</taxon>
        <taxon>Actinomycetes</taxon>
        <taxon>Mycobacteriales</taxon>
        <taxon>Gordoniaceae</taxon>
        <taxon>Gordonia</taxon>
    </lineage>
</organism>
<dbReference type="EMBL" id="BAED01000071">
    <property type="protein sequence ID" value="GAB07729.1"/>
    <property type="molecule type" value="Genomic_DNA"/>
</dbReference>
<keyword evidence="2" id="KW-1185">Reference proteome</keyword>
<dbReference type="eggNOG" id="COG2267">
    <property type="taxonomic scope" value="Bacteria"/>
</dbReference>
<dbReference type="SUPFAM" id="SSF53474">
    <property type="entry name" value="alpha/beta-Hydrolases"/>
    <property type="match status" value="1"/>
</dbReference>
<gene>
    <name evidence="1" type="ORF">GOAMR_71_00820</name>
</gene>
<dbReference type="STRING" id="1075090.GOAMR_71_00820"/>
<evidence type="ECO:0000313" key="1">
    <source>
        <dbReference type="EMBL" id="GAB07729.1"/>
    </source>
</evidence>
<dbReference type="Gene3D" id="3.40.50.1820">
    <property type="entry name" value="alpha/beta hydrolase"/>
    <property type="match status" value="1"/>
</dbReference>
<protein>
    <recommendedName>
        <fullName evidence="3">AB hydrolase-1 domain-containing protein</fullName>
    </recommendedName>
</protein>
<dbReference type="AlphaFoldDB" id="G7GVV4"/>
<sequence>MPTGSELSHSSLTPSPAALVAMPGTGSDADYVRRAFGPAATELGVELIASQPADDLVAGHLAVLDEAARRHGTILVGGVSIGAALAVRWALAQQPSPGEAGACAGVLAALPPWSGDDQNAMARASATATADSIRGIGLEATIVAMRASSPAWLADELTRSWTAFGDRLENQLRQAAAYVCPRPDEIAHLAVPLAITASLDDPIHPVHVSHEWCAAAPRAAVAQLPLPEWGADAALLGTTTARIWAALRAAPND</sequence>
<dbReference type="RefSeq" id="WP_005192948.1">
    <property type="nucleotide sequence ID" value="NZ_BAED01000071.1"/>
</dbReference>
<comment type="caution">
    <text evidence="1">The sequence shown here is derived from an EMBL/GenBank/DDBJ whole genome shotgun (WGS) entry which is preliminary data.</text>
</comment>
<accession>G7GVV4</accession>
<reference evidence="1 2" key="1">
    <citation type="submission" date="2011-11" db="EMBL/GenBank/DDBJ databases">
        <title>Whole genome shotgun sequence of Gordonia amarae NBRC 15530.</title>
        <authorList>
            <person name="Takarada H."/>
            <person name="Hosoyama A."/>
            <person name="Tsuchikane K."/>
            <person name="Katsumata H."/>
            <person name="Yamazaki S."/>
            <person name="Fujita N."/>
        </authorList>
    </citation>
    <scope>NUCLEOTIDE SEQUENCE [LARGE SCALE GENOMIC DNA]</scope>
    <source>
        <strain evidence="1 2">NBRC 15530</strain>
    </source>
</reference>
<dbReference type="Proteomes" id="UP000006023">
    <property type="component" value="Unassembled WGS sequence"/>
</dbReference>
<evidence type="ECO:0008006" key="3">
    <source>
        <dbReference type="Google" id="ProtNLM"/>
    </source>
</evidence>
<evidence type="ECO:0000313" key="2">
    <source>
        <dbReference type="Proteomes" id="UP000006023"/>
    </source>
</evidence>
<proteinExistence type="predicted"/>
<dbReference type="InterPro" id="IPR029058">
    <property type="entry name" value="AB_hydrolase_fold"/>
</dbReference>
<name>G7GVV4_9ACTN</name>